<dbReference type="GO" id="GO:0006506">
    <property type="term" value="P:GPI anchor biosynthetic process"/>
    <property type="evidence" value="ECO:0007669"/>
    <property type="project" value="UniProtKB-UniPathway"/>
</dbReference>
<keyword evidence="9 11" id="KW-0472">Membrane</keyword>
<dbReference type="UniPathway" id="UPA00196"/>
<keyword evidence="6 11" id="KW-0812">Transmembrane</keyword>
<dbReference type="InterPro" id="IPR042322">
    <property type="entry name" value="Pbn1"/>
</dbReference>
<dbReference type="STRING" id="86259.A0A4Z1NX63"/>
<keyword evidence="5 11" id="KW-0337">GPI-anchor biosynthesis</keyword>
<dbReference type="AlphaFoldDB" id="A0A4Z1NX63"/>
<dbReference type="PANTHER" id="PTHR28533">
    <property type="entry name" value="PROTEIN PBN1"/>
    <property type="match status" value="1"/>
</dbReference>
<organism evidence="12 13">
    <name type="scientific">Venturia nashicola</name>
    <dbReference type="NCBI Taxonomy" id="86259"/>
    <lineage>
        <taxon>Eukaryota</taxon>
        <taxon>Fungi</taxon>
        <taxon>Dikarya</taxon>
        <taxon>Ascomycota</taxon>
        <taxon>Pezizomycotina</taxon>
        <taxon>Dothideomycetes</taxon>
        <taxon>Pleosporomycetidae</taxon>
        <taxon>Venturiales</taxon>
        <taxon>Venturiaceae</taxon>
        <taxon>Venturia</taxon>
    </lineage>
</organism>
<feature type="transmembrane region" description="Helical" evidence="11">
    <location>
        <begin position="529"/>
        <end position="551"/>
    </location>
</feature>
<evidence type="ECO:0000256" key="5">
    <source>
        <dbReference type="ARBA" id="ARBA00022502"/>
    </source>
</evidence>
<protein>
    <recommendedName>
        <fullName evidence="4 11">Protein PBN1</fullName>
    </recommendedName>
</protein>
<dbReference type="GO" id="GO:0000030">
    <property type="term" value="F:mannosyltransferase activity"/>
    <property type="evidence" value="ECO:0007669"/>
    <property type="project" value="TreeGrafter"/>
</dbReference>
<evidence type="ECO:0000256" key="3">
    <source>
        <dbReference type="ARBA" id="ARBA00010345"/>
    </source>
</evidence>
<keyword evidence="7 11" id="KW-0256">Endoplasmic reticulum</keyword>
<comment type="pathway">
    <text evidence="2 11">Glycolipid biosynthesis; glycosylphosphatidylinositol-anchor biosynthesis.</text>
</comment>
<comment type="subcellular location">
    <subcellularLocation>
        <location evidence="11">Endoplasmic reticulum membrane</location>
        <topology evidence="11">Single-pass membrane protein</topology>
    </subcellularLocation>
    <subcellularLocation>
        <location evidence="1">Endoplasmic reticulum membrane</location>
        <topology evidence="1">Single-pass type III membrane protein</topology>
    </subcellularLocation>
</comment>
<keyword evidence="13" id="KW-1185">Reference proteome</keyword>
<dbReference type="InterPro" id="IPR013233">
    <property type="entry name" value="PIG-X/PBN1"/>
</dbReference>
<keyword evidence="10" id="KW-0325">Glycoprotein</keyword>
<dbReference type="GO" id="GO:1990529">
    <property type="term" value="C:glycosylphosphatidylinositol-mannosyltransferase I complex"/>
    <property type="evidence" value="ECO:0007669"/>
    <property type="project" value="TreeGrafter"/>
</dbReference>
<evidence type="ECO:0000256" key="1">
    <source>
        <dbReference type="ARBA" id="ARBA00004643"/>
    </source>
</evidence>
<dbReference type="Pfam" id="PF08320">
    <property type="entry name" value="PIG-X"/>
    <property type="match status" value="1"/>
</dbReference>
<gene>
    <name evidence="12" type="ORF">E6O75_ATG07040</name>
</gene>
<name>A0A4Z1NX63_9PEZI</name>
<dbReference type="SMART" id="SM00780">
    <property type="entry name" value="PIG-X"/>
    <property type="match status" value="1"/>
</dbReference>
<dbReference type="PANTHER" id="PTHR28533:SF1">
    <property type="entry name" value="PROTEIN PBN1"/>
    <property type="match status" value="1"/>
</dbReference>
<keyword evidence="8 11" id="KW-1133">Transmembrane helix</keyword>
<evidence type="ECO:0000256" key="9">
    <source>
        <dbReference type="ARBA" id="ARBA00023136"/>
    </source>
</evidence>
<evidence type="ECO:0000256" key="6">
    <source>
        <dbReference type="ARBA" id="ARBA00022692"/>
    </source>
</evidence>
<evidence type="ECO:0000256" key="7">
    <source>
        <dbReference type="ARBA" id="ARBA00022824"/>
    </source>
</evidence>
<evidence type="ECO:0000256" key="8">
    <source>
        <dbReference type="ARBA" id="ARBA00022989"/>
    </source>
</evidence>
<comment type="caution">
    <text evidence="12">The sequence shown here is derived from an EMBL/GenBank/DDBJ whole genome shotgun (WGS) entry which is preliminary data.</text>
</comment>
<evidence type="ECO:0000313" key="12">
    <source>
        <dbReference type="EMBL" id="TID19702.1"/>
    </source>
</evidence>
<reference evidence="12 13" key="1">
    <citation type="submission" date="2019-04" db="EMBL/GenBank/DDBJ databases">
        <title>High contiguity whole genome sequence and gene annotation resource for two Venturia nashicola isolates.</title>
        <authorList>
            <person name="Prokchorchik M."/>
            <person name="Won K."/>
            <person name="Lee Y."/>
            <person name="Choi E.D."/>
            <person name="Segonzac C."/>
            <person name="Sohn K.H."/>
        </authorList>
    </citation>
    <scope>NUCLEOTIDE SEQUENCE [LARGE SCALE GENOMIC DNA]</scope>
    <source>
        <strain evidence="12 13">PRI2</strain>
    </source>
</reference>
<evidence type="ECO:0000256" key="2">
    <source>
        <dbReference type="ARBA" id="ARBA00004687"/>
    </source>
</evidence>
<comment type="function">
    <text evidence="11">Required for proper folding and/or the stability of a subset of proteins in the endoplasmic reticulum. Component of glycosylphosphatidylinositol-mannosyltransferase 1 which transfers the first of the 4 mannoses in the GPI-anchor precursors during GPI-anchor biosynthesis. Probably acts by stabilizing the mannosyltransferase GPI14.</text>
</comment>
<accession>A0A4Z1NX63</accession>
<dbReference type="Proteomes" id="UP000298493">
    <property type="component" value="Unassembled WGS sequence"/>
</dbReference>
<sequence length="573" mass="63710">MKERITYIVRDPKNNEFNPETLQIDENSFGFTKGVDAAREWSVTVGLDELGDRIDEKTAQWVYEILRNSHEFHIRWSTPERYDAIAPFASRVAPGVHAFWTPLADGGDDKEIGTKVCSLIHRLFGPLFPTADKKEIKCESVEKSFTTVPVLSGRFSHAASRQFFAHVPDLMNLATYCQILFCPNDNFKCNLPTRQLMTADSFDIDWDSISGAINFKAYWSGARGKEGWKDTHSLKQSKKGGSKGSLEVGVLLNEITAKGEEEELKFSGVLTQVGKDDHAAPVLFSFPARHHSLPPANSGNHAGPNSGFHAGFINPTGLHPTLAISVNWRDLIRPSSDCKLHTYLTLPSYLFIDRYPLQDPLFLANHHLKALHSLSGATDLEAPDWVVSQWGSAALFAIDHPDITEWTEELQQPPFRATIPLHLRYLTPSNSSNTSKPLPPAVNVTGGKAEVLVPWPQVFWACPASESSAQFPSSPFDRTNLGYDGLFGPKTMFYHFWSNSAINAKHGAVEALTVPVLDLENWSREYVEWVTVLFVFGGALLVAGVLGSTLVRDFGGRWKAFERKGGEAEKKKN</sequence>
<dbReference type="EMBL" id="SNSC02000012">
    <property type="protein sequence ID" value="TID19702.1"/>
    <property type="molecule type" value="Genomic_DNA"/>
</dbReference>
<dbReference type="OrthoDB" id="5546453at2759"/>
<evidence type="ECO:0000256" key="4">
    <source>
        <dbReference type="ARBA" id="ARBA00020410"/>
    </source>
</evidence>
<evidence type="ECO:0000256" key="11">
    <source>
        <dbReference type="RuleBase" id="RU366056"/>
    </source>
</evidence>
<evidence type="ECO:0000313" key="13">
    <source>
        <dbReference type="Proteomes" id="UP000298493"/>
    </source>
</evidence>
<comment type="similarity">
    <text evidence="3 11">Belongs to the PIGX family.</text>
</comment>
<evidence type="ECO:0000256" key="10">
    <source>
        <dbReference type="ARBA" id="ARBA00023180"/>
    </source>
</evidence>
<proteinExistence type="inferred from homology"/>
<dbReference type="GO" id="GO:0005789">
    <property type="term" value="C:endoplasmic reticulum membrane"/>
    <property type="evidence" value="ECO:0007669"/>
    <property type="project" value="UniProtKB-SubCell"/>
</dbReference>